<evidence type="ECO:0000313" key="2">
    <source>
        <dbReference type="Proteomes" id="UP000715441"/>
    </source>
</evidence>
<sequence length="279" mass="30103">MNARALWVVLETVHGVTYFTRQARAAHEAGGMRGFWRGYVATRAAPLGAAGLGAVTAVFYNFAPSFLARSLPSIWSVVPPERALAARAEGAVTALRTYLPDLAGDPRLPEATDLLRRLVSDVQWEGRPLGAANAALPWPQDPVAALWQAATTLREHRGDGHVAALLTAGLDGVEAHVLRDAEDGSGESILPNRGWTGEDWSAARSRLADRGLLDGSELTERGRHLRAQIEQRTDALAESAYRAATPEELAWLDDFLRPYARRLVPAAVPHPNPVGNPPP</sequence>
<reference evidence="1 2" key="1">
    <citation type="submission" date="2020-04" db="EMBL/GenBank/DDBJ databases">
        <title>Novel species.</title>
        <authorList>
            <person name="Teo W.F.A."/>
            <person name="Lipun K."/>
            <person name="Srisuk N."/>
            <person name="Duangmal K."/>
        </authorList>
    </citation>
    <scope>NUCLEOTIDE SEQUENCE [LARGE SCALE GENOMIC DNA]</scope>
    <source>
        <strain evidence="1 2">K13G38</strain>
    </source>
</reference>
<dbReference type="Proteomes" id="UP000715441">
    <property type="component" value="Unassembled WGS sequence"/>
</dbReference>
<accession>A0ABX1JFI6</accession>
<dbReference type="Pfam" id="PF21863">
    <property type="entry name" value="HTH_67"/>
    <property type="match status" value="1"/>
</dbReference>
<proteinExistence type="predicted"/>
<dbReference type="InterPro" id="IPR054058">
    <property type="entry name" value="HTH_67"/>
</dbReference>
<evidence type="ECO:0008006" key="3">
    <source>
        <dbReference type="Google" id="ProtNLM"/>
    </source>
</evidence>
<dbReference type="RefSeq" id="WP_168520199.1">
    <property type="nucleotide sequence ID" value="NZ_JAAXLS010000032.1"/>
</dbReference>
<comment type="caution">
    <text evidence="1">The sequence shown here is derived from an EMBL/GenBank/DDBJ whole genome shotgun (WGS) entry which is preliminary data.</text>
</comment>
<dbReference type="NCBIfam" id="NF047719">
    <property type="entry name" value="SCO6745_fam_HTH"/>
    <property type="match status" value="1"/>
</dbReference>
<name>A0ABX1JFI6_9PSEU</name>
<keyword evidence="2" id="KW-1185">Reference proteome</keyword>
<protein>
    <recommendedName>
        <fullName evidence="3">SalK</fullName>
    </recommendedName>
</protein>
<evidence type="ECO:0000313" key="1">
    <source>
        <dbReference type="EMBL" id="NKQ57175.1"/>
    </source>
</evidence>
<gene>
    <name evidence="1" type="ORF">HFP15_30320</name>
</gene>
<organism evidence="1 2">
    <name type="scientific">Amycolatopsis acididurans</name>
    <dbReference type="NCBI Taxonomy" id="2724524"/>
    <lineage>
        <taxon>Bacteria</taxon>
        <taxon>Bacillati</taxon>
        <taxon>Actinomycetota</taxon>
        <taxon>Actinomycetes</taxon>
        <taxon>Pseudonocardiales</taxon>
        <taxon>Pseudonocardiaceae</taxon>
        <taxon>Amycolatopsis</taxon>
    </lineage>
</organism>
<dbReference type="EMBL" id="JAAXLS010000032">
    <property type="protein sequence ID" value="NKQ57175.1"/>
    <property type="molecule type" value="Genomic_DNA"/>
</dbReference>